<dbReference type="Proteomes" id="UP000005640">
    <property type="component" value="Chromosome 17"/>
</dbReference>
<dbReference type="GeneTree" id="ENSGT00940000155111"/>
<reference evidence="2" key="4">
    <citation type="submission" date="2025-08" db="UniProtKB">
        <authorList>
            <consortium name="Ensembl"/>
        </authorList>
    </citation>
    <scope>IDENTIFICATION</scope>
</reference>
<keyword evidence="3" id="KW-1185">Reference proteome</keyword>
<reference evidence="2 3" key="3">
    <citation type="journal article" date="2006" name="Nature">
        <title>DNA sequence of human chromosome 17 and analysis of rearrangement in the human lineage.</title>
        <authorList>
            <person name="Zody M.C."/>
            <person name="Garber M."/>
            <person name="Adams D.J."/>
            <person name="Sharpe T."/>
            <person name="Harrow J."/>
            <person name="Lupski J.R."/>
            <person name="Nicholson C."/>
            <person name="Searle S.M."/>
            <person name="Wilming L."/>
            <person name="Young S.K."/>
            <person name="Abouelleil A."/>
            <person name="Allen N.R."/>
            <person name="Bi W."/>
            <person name="Bloom T."/>
            <person name="Borowsky M.L."/>
            <person name="Bugalter B.E."/>
            <person name="Butler J."/>
            <person name="Chang J.L."/>
            <person name="Chen C.K."/>
            <person name="Cook A."/>
            <person name="Corum B."/>
            <person name="Cuomo C.A."/>
            <person name="de Jong P.J."/>
            <person name="DeCaprio D."/>
            <person name="Dewar K."/>
            <person name="FitzGerald M."/>
            <person name="Gilbert J."/>
            <person name="Gibson R."/>
            <person name="Gnerre S."/>
            <person name="Goldstein S."/>
            <person name="Grafham D.V."/>
            <person name="Grocock R."/>
            <person name="Hafez N."/>
            <person name="Hagopian D.S."/>
            <person name="Hart E."/>
            <person name="Norman C.H."/>
            <person name="Humphray S."/>
            <person name="Jaffe D.B."/>
            <person name="Jones M."/>
            <person name="Kamal M."/>
            <person name="Khodiyar V.K."/>
            <person name="LaButti K."/>
            <person name="Laird G."/>
            <person name="Lehoczky J."/>
            <person name="Liu X."/>
            <person name="Lokyitsang T."/>
            <person name="Loveland J."/>
            <person name="Lui A."/>
            <person name="Macdonald P."/>
            <person name="Major J.E."/>
            <person name="Matthews L."/>
            <person name="Mauceli E."/>
            <person name="McCarroll S.A."/>
            <person name="Mihalev A.H."/>
            <person name="Mudge J."/>
            <person name="Nguyen C."/>
            <person name="Nicol R."/>
            <person name="O'Leary S.B."/>
            <person name="Osoegawa K."/>
            <person name="Schwartz D.C."/>
            <person name="Shaw-Smith C."/>
            <person name="Stankiewicz P."/>
            <person name="Steward C."/>
            <person name="Swarbreck D."/>
            <person name="Venkataraman V."/>
            <person name="Whittaker C.A."/>
            <person name="Yang X."/>
            <person name="Zimmer A.R."/>
            <person name="Bradley A."/>
            <person name="Hubbard T."/>
            <person name="Birren B.W."/>
            <person name="Rogers J."/>
            <person name="Lander E.S."/>
            <person name="Nusbaum C."/>
        </authorList>
    </citation>
    <scope>NUCLEOTIDE SEQUENCE [LARGE SCALE GENOMIC DNA]</scope>
</reference>
<gene>
    <name evidence="2" type="primary">PLEKHM1</name>
</gene>
<accession>A0A8V8TQZ6</accession>
<evidence type="ECO:0000256" key="1">
    <source>
        <dbReference type="SAM" id="MobiDB-lite"/>
    </source>
</evidence>
<feature type="region of interest" description="Disordered" evidence="1">
    <location>
        <begin position="21"/>
        <end position="60"/>
    </location>
</feature>
<dbReference type="EMBL" id="AC091132">
    <property type="status" value="NOT_ANNOTATED_CDS"/>
    <property type="molecule type" value="Genomic_DNA"/>
</dbReference>
<sequence>MLSVVENGLDPQAAIPGIVGIQQSPGKLCANQRTEPRNRDPHTTGLALPPWPQHQHIPAL</sequence>
<organism evidence="2 3">
    <name type="scientific">Homo sapiens</name>
    <name type="common">Human</name>
    <dbReference type="NCBI Taxonomy" id="9606"/>
    <lineage>
        <taxon>Eukaryota</taxon>
        <taxon>Metazoa</taxon>
        <taxon>Chordata</taxon>
        <taxon>Craniata</taxon>
        <taxon>Vertebrata</taxon>
        <taxon>Euteleostomi</taxon>
        <taxon>Mammalia</taxon>
        <taxon>Eutheria</taxon>
        <taxon>Euarchontoglires</taxon>
        <taxon>Primates</taxon>
        <taxon>Haplorrhini</taxon>
        <taxon>Catarrhini</taxon>
        <taxon>Hominidae</taxon>
        <taxon>Homo</taxon>
    </lineage>
</organism>
<evidence type="ECO:0000313" key="3">
    <source>
        <dbReference type="Proteomes" id="UP000005640"/>
    </source>
</evidence>
<dbReference type="Ensembl" id="ENST00000582119.6">
    <property type="protein sequence ID" value="ENSP00000514815.1"/>
    <property type="gene ID" value="ENSG00000225190.12"/>
</dbReference>
<dbReference type="OrthoDB" id="62364at2759"/>
<dbReference type="HGNC" id="HGNC:29017">
    <property type="gene designation" value="PLEKHM1"/>
</dbReference>
<evidence type="ECO:0000313" key="2">
    <source>
        <dbReference type="Ensembl" id="ENSP00000514815.1"/>
    </source>
</evidence>
<dbReference type="OpenTargets" id="ENSG00000225190"/>
<name>A0A8V8TQZ6_HUMAN</name>
<reference evidence="2 3" key="1">
    <citation type="journal article" date="2001" name="Nature">
        <title>Initial sequencing and analysis of the human genome.</title>
        <authorList>
            <consortium name="International Human Genome Sequencing Consortium"/>
            <person name="Lander E.S."/>
            <person name="Linton L.M."/>
            <person name="Birren B."/>
            <person name="Nusbaum C."/>
            <person name="Zody M.C."/>
            <person name="Baldwin J."/>
            <person name="Devon K."/>
            <person name="Dewar K."/>
            <person name="Doyle M."/>
            <person name="FitzHugh W."/>
            <person name="Funke R."/>
            <person name="Gage D."/>
            <person name="Harris K."/>
            <person name="Heaford A."/>
            <person name="Howland J."/>
            <person name="Kann L."/>
            <person name="Lehoczky J."/>
            <person name="LeVine R."/>
            <person name="McEwan P."/>
            <person name="McKernan K."/>
            <person name="Meldrim J."/>
            <person name="Mesirov J.P."/>
            <person name="Miranda C."/>
            <person name="Morris W."/>
            <person name="Naylor J."/>
            <person name="Raymond C."/>
            <person name="Rosetti M."/>
            <person name="Santos R."/>
            <person name="Sheridan A."/>
            <person name="Sougnez C."/>
            <person name="Stange-Thomann N."/>
            <person name="Stojanovic N."/>
            <person name="Subramanian A."/>
            <person name="Wyman D."/>
            <person name="Rogers J."/>
            <person name="Sulston J."/>
            <person name="Ainscough R."/>
            <person name="Beck S."/>
            <person name="Bentley D."/>
            <person name="Burton J."/>
            <person name="Clee C."/>
            <person name="Carter N."/>
            <person name="Coulson A."/>
            <person name="Deadman R."/>
            <person name="Deloukas P."/>
            <person name="Dunham A."/>
            <person name="Dunham I."/>
            <person name="Durbin R."/>
            <person name="French L."/>
            <person name="Grafham D."/>
            <person name="Gregory S."/>
            <person name="Hubbard T."/>
            <person name="Humphray S."/>
            <person name="Hunt A."/>
            <person name="Jones M."/>
            <person name="Lloyd C."/>
            <person name="McMurray A."/>
            <person name="Matthews L."/>
            <person name="Mercer S."/>
            <person name="Milne S."/>
            <person name="Mullikin J.C."/>
            <person name="Mungall A."/>
            <person name="Plumb R."/>
            <person name="Ross M."/>
            <person name="Shownkeen R."/>
            <person name="Sims S."/>
            <person name="Waterston R.H."/>
            <person name="Wilson R.K."/>
            <person name="Hillier L.W."/>
            <person name="McPherson J.D."/>
            <person name="Marra M.A."/>
            <person name="Mardis E.R."/>
            <person name="Fulton L.A."/>
            <person name="Chinwalla A.T."/>
            <person name="Pepin K.H."/>
            <person name="Gish W.R."/>
            <person name="Chissoe S.L."/>
            <person name="Wendl M.C."/>
            <person name="Delehaunty K.D."/>
            <person name="Miner T.L."/>
            <person name="Delehaunty A."/>
            <person name="Kramer J.B."/>
            <person name="Cook L.L."/>
            <person name="Fulton R.S."/>
            <person name="Johnson D.L."/>
            <person name="Minx P.J."/>
            <person name="Clifton S.W."/>
            <person name="Hawkins T."/>
            <person name="Branscomb E."/>
            <person name="Predki P."/>
            <person name="Richardson P."/>
            <person name="Wenning S."/>
            <person name="Slezak T."/>
            <person name="Doggett N."/>
            <person name="Cheng J.F."/>
            <person name="Olsen A."/>
            <person name="Lucas S."/>
            <person name="Elkin C."/>
            <person name="Uberbacher E."/>
            <person name="Frazier M."/>
            <person name="Gibbs R.A."/>
            <person name="Muzny D.M."/>
            <person name="Scherer S.E."/>
            <person name="Bouck J.B."/>
            <person name="Sodergren E.J."/>
            <person name="Worley K.C."/>
            <person name="Rives C.M."/>
            <person name="Gorrell J.H."/>
            <person name="Metzker M.L."/>
            <person name="Naylor S.L."/>
            <person name="Kucherlapati R.S."/>
            <person name="Nelson D.L."/>
            <person name="Weinstock G.M."/>
            <person name="Sakaki Y."/>
            <person name="Fujiyama A."/>
            <person name="Hattori M."/>
            <person name="Yada T."/>
            <person name="Toyoda A."/>
            <person name="Itoh T."/>
            <person name="Kawagoe C."/>
            <person name="Watanabe H."/>
            <person name="Totoki Y."/>
            <person name="Taylor T."/>
            <person name="Weissenbach J."/>
            <person name="Heilig R."/>
            <person name="Saurin W."/>
            <person name="Artiguenave F."/>
            <person name="Brottier P."/>
            <person name="Bruls T."/>
            <person name="Pelletier E."/>
            <person name="Robert C."/>
            <person name="Wincker P."/>
            <person name="Smith D.R."/>
            <person name="Doucette-Stamm L."/>
            <person name="Rubenfield M."/>
            <person name="Weinstock K."/>
            <person name="Lee H.M."/>
            <person name="Dubois J."/>
            <person name="Rosenthal A."/>
            <person name="Platzer M."/>
            <person name="Nyakatura G."/>
            <person name="Taudien S."/>
            <person name="Rump A."/>
            <person name="Yang H."/>
            <person name="Yu J."/>
            <person name="Wang J."/>
            <person name="Huang G."/>
            <person name="Gu J."/>
            <person name="Hood L."/>
            <person name="Rowen L."/>
            <person name="Madan A."/>
            <person name="Qin S."/>
            <person name="Davis R.W."/>
            <person name="Federspiel N.A."/>
            <person name="Abola A.P."/>
            <person name="Proctor M.J."/>
            <person name="Myers R.M."/>
            <person name="Schmutz J."/>
            <person name="Dickson M."/>
            <person name="Grimwood J."/>
            <person name="Cox D.R."/>
            <person name="Olson M.V."/>
            <person name="Kaul R."/>
            <person name="Raymond C."/>
            <person name="Shimizu N."/>
            <person name="Kawasaki K."/>
            <person name="Minoshima S."/>
            <person name="Evans G.A."/>
            <person name="Athanasiou M."/>
            <person name="Schultz R."/>
            <person name="Roe B.A."/>
            <person name="Chen F."/>
            <person name="Pan H."/>
            <person name="Ramser J."/>
            <person name="Lehrach H."/>
            <person name="Reinhardt R."/>
            <person name="McCombie W.R."/>
            <person name="de la Bastide M."/>
            <person name="Dedhia N."/>
            <person name="Blocker H."/>
            <person name="Hornischer K."/>
            <person name="Nordsiek G."/>
            <person name="Agarwala R."/>
            <person name="Aravind L."/>
            <person name="Bailey J.A."/>
            <person name="Bateman A."/>
            <person name="Batzoglou S."/>
            <person name="Birney E."/>
            <person name="Bork P."/>
            <person name="Brown D.G."/>
            <person name="Burge C.B."/>
            <person name="Cerutti L."/>
            <person name="Chen H.C."/>
            <person name="Church D."/>
            <person name="Clamp M."/>
            <person name="Copley R.R."/>
            <person name="Doerks T."/>
            <person name="Eddy S.R."/>
            <person name="Eichler E.E."/>
            <person name="Furey T.S."/>
            <person name="Galagan J."/>
            <person name="Gilbert J.G."/>
            <person name="Harmon C."/>
            <person name="Hayashizaki Y."/>
            <person name="Haussler D."/>
            <person name="Hermjakob H."/>
            <person name="Hokamp K."/>
            <person name="Jang W."/>
            <person name="Johnson L.S."/>
            <person name="Jones T.A."/>
            <person name="Kasif S."/>
            <person name="Kaspryzk A."/>
            <person name="Kennedy S."/>
            <person name="Kent W.J."/>
            <person name="Kitts P."/>
            <person name="Koonin E.V."/>
            <person name="Korf I."/>
            <person name="Kulp D."/>
            <person name="Lancet D."/>
            <person name="Lowe T.M."/>
            <person name="McLysaght A."/>
            <person name="Mikkelsen T."/>
            <person name="Moran J.V."/>
            <person name="Mulder N."/>
            <person name="Pollara V.J."/>
            <person name="Ponting C.P."/>
            <person name="Schuler G."/>
            <person name="Schultz J."/>
            <person name="Slater G."/>
            <person name="Smit A.F."/>
            <person name="Stupka E."/>
            <person name="Szustakowski J."/>
            <person name="Thierry-Mieg D."/>
            <person name="Thierry-Mieg J."/>
            <person name="Wagner L."/>
            <person name="Wallis J."/>
            <person name="Wheeler R."/>
            <person name="Williams A."/>
            <person name="Wolf Y.I."/>
            <person name="Wolfe K.H."/>
            <person name="Yang S.P."/>
            <person name="Yeh R.F."/>
            <person name="Collins F."/>
            <person name="Guyer M.S."/>
            <person name="Peterson J."/>
            <person name="Felsenfeld A."/>
            <person name="Wetterstrand K.A."/>
            <person name="Patrinos A."/>
            <person name="Morgan M.J."/>
            <person name="de Jong P."/>
            <person name="Catanese J.J."/>
            <person name="Osoegawa K."/>
            <person name="Shizuya H."/>
            <person name="Choi S."/>
            <person name="Chen Y.J."/>
        </authorList>
    </citation>
    <scope>NUCLEOTIDE SEQUENCE [LARGE SCALE GENOMIC DNA]</scope>
</reference>
<dbReference type="AlphaFoldDB" id="A0A8V8TQZ6"/>
<reference evidence="2 3" key="2">
    <citation type="journal article" date="2004" name="Nature">
        <title>Finishing the euchromatic sequence of the human genome.</title>
        <authorList>
            <consortium name="International Human Genome Sequencing Consortium"/>
        </authorList>
    </citation>
    <scope>NUCLEOTIDE SEQUENCE [LARGE SCALE GENOMIC DNA]</scope>
</reference>
<reference evidence="2" key="5">
    <citation type="submission" date="2025-09" db="UniProtKB">
        <authorList>
            <consortium name="Ensembl"/>
        </authorList>
    </citation>
    <scope>IDENTIFICATION</scope>
</reference>
<proteinExistence type="predicted"/>
<dbReference type="Ensembl" id="ENST00000582119.6">
    <property type="protein sequence ID" value="ENSP00000514815.1"/>
    <property type="gene ID" value="ENSG00000225190.13"/>
</dbReference>
<protein>
    <submittedName>
        <fullName evidence="2">Pleckstrin homology and RUN domain containing M1</fullName>
    </submittedName>
</protein>